<reference evidence="4 5" key="1">
    <citation type="submission" date="2023-05" db="EMBL/GenBank/DDBJ databases">
        <title>Corynebacterium suedekumii sp. nov. and Corynebacterium breve sp. nov. isolated from raw cow's milk.</title>
        <authorList>
            <person name="Baer M.K."/>
            <person name="Mehl L."/>
            <person name="Hellmuth R."/>
            <person name="Marke G."/>
            <person name="Lipski A."/>
        </authorList>
    </citation>
    <scope>NUCLEOTIDE SEQUENCE [LARGE SCALE GENOMIC DNA]</scope>
    <source>
        <strain evidence="4 5">R4</strain>
    </source>
</reference>
<comment type="pathway">
    <text evidence="1">Cofactor biosynthesis; molybdopterin biosynthesis.</text>
</comment>
<dbReference type="InterPro" id="IPR036425">
    <property type="entry name" value="MoaB/Mog-like_dom_sf"/>
</dbReference>
<keyword evidence="2" id="KW-0501">Molybdenum cofactor biosynthesis</keyword>
<name>A0ABY8VG39_9CORY</name>
<dbReference type="Gene3D" id="3.40.980.10">
    <property type="entry name" value="MoaB/Mog-like domain"/>
    <property type="match status" value="1"/>
</dbReference>
<dbReference type="InterPro" id="IPR001453">
    <property type="entry name" value="MoaB/Mog_dom"/>
</dbReference>
<evidence type="ECO:0000256" key="1">
    <source>
        <dbReference type="ARBA" id="ARBA00005046"/>
    </source>
</evidence>
<protein>
    <submittedName>
        <fullName evidence="4">Molybdopterin-binding protein</fullName>
    </submittedName>
</protein>
<proteinExistence type="predicted"/>
<dbReference type="Pfam" id="PF00994">
    <property type="entry name" value="MoCF_biosynth"/>
    <property type="match status" value="1"/>
</dbReference>
<keyword evidence="5" id="KW-1185">Reference proteome</keyword>
<evidence type="ECO:0000259" key="3">
    <source>
        <dbReference type="SMART" id="SM00852"/>
    </source>
</evidence>
<dbReference type="PANTHER" id="PTHR43764">
    <property type="entry name" value="MOLYBDENUM COFACTOR BIOSYNTHESIS"/>
    <property type="match status" value="1"/>
</dbReference>
<dbReference type="Proteomes" id="UP001225598">
    <property type="component" value="Chromosome"/>
</dbReference>
<dbReference type="InterPro" id="IPR051920">
    <property type="entry name" value="MPT_Adenylyltrnsfr/MoaC-Rel"/>
</dbReference>
<sequence>MGIDDSRARIIVVSDRIIAGERGDKASPRATEMLEKAGFRVDPPVIVNEGYDAVAAALSQAVRDRIPLIITCGGTGAGARNLTPEATEELLAVRLQGLETQILFEGLKNSPQAGLSRGIVGLTSRGPDASLVVNAPSSSGGVHDSLAVILSVWPNIQEKLGR</sequence>
<evidence type="ECO:0000313" key="4">
    <source>
        <dbReference type="EMBL" id="WIM68621.1"/>
    </source>
</evidence>
<dbReference type="PANTHER" id="PTHR43764:SF1">
    <property type="entry name" value="MOLYBDOPTERIN MOLYBDOTRANSFERASE"/>
    <property type="match status" value="1"/>
</dbReference>
<dbReference type="SMART" id="SM00852">
    <property type="entry name" value="MoCF_biosynth"/>
    <property type="match status" value="1"/>
</dbReference>
<dbReference type="SUPFAM" id="SSF53218">
    <property type="entry name" value="Molybdenum cofactor biosynthesis proteins"/>
    <property type="match status" value="1"/>
</dbReference>
<feature type="domain" description="MoaB/Mog" evidence="3">
    <location>
        <begin position="9"/>
        <end position="156"/>
    </location>
</feature>
<dbReference type="RefSeq" id="WP_284826280.1">
    <property type="nucleotide sequence ID" value="NZ_CP126969.1"/>
</dbReference>
<dbReference type="EMBL" id="CP126969">
    <property type="protein sequence ID" value="WIM68621.1"/>
    <property type="molecule type" value="Genomic_DNA"/>
</dbReference>
<evidence type="ECO:0000256" key="2">
    <source>
        <dbReference type="ARBA" id="ARBA00023150"/>
    </source>
</evidence>
<organism evidence="4 5">
    <name type="scientific">Corynebacterium breve</name>
    <dbReference type="NCBI Taxonomy" id="3049799"/>
    <lineage>
        <taxon>Bacteria</taxon>
        <taxon>Bacillati</taxon>
        <taxon>Actinomycetota</taxon>
        <taxon>Actinomycetes</taxon>
        <taxon>Mycobacteriales</taxon>
        <taxon>Corynebacteriaceae</taxon>
        <taxon>Corynebacterium</taxon>
    </lineage>
</organism>
<accession>A0ABY8VG39</accession>
<gene>
    <name evidence="4" type="ORF">QP027_04305</name>
</gene>
<evidence type="ECO:0000313" key="5">
    <source>
        <dbReference type="Proteomes" id="UP001225598"/>
    </source>
</evidence>